<feature type="binding site" evidence="6">
    <location>
        <position position="40"/>
    </location>
    <ligand>
        <name>Na(+)</name>
        <dbReference type="ChEBI" id="CHEBI:29101"/>
        <label>1</label>
    </ligand>
</feature>
<feature type="transmembrane region" description="Helical" evidence="8">
    <location>
        <begin position="243"/>
        <end position="267"/>
    </location>
</feature>
<gene>
    <name evidence="9" type="primary">SLC6A7_2</name>
    <name evidence="9" type="ORF">Ciccas_011896</name>
</gene>
<feature type="transmembrane region" description="Helical" evidence="8">
    <location>
        <begin position="501"/>
        <end position="522"/>
    </location>
</feature>
<evidence type="ECO:0000256" key="6">
    <source>
        <dbReference type="PIRSR" id="PIRSR600175-1"/>
    </source>
</evidence>
<evidence type="ECO:0000256" key="2">
    <source>
        <dbReference type="ARBA" id="ARBA00022448"/>
    </source>
</evidence>
<dbReference type="AlphaFoldDB" id="A0ABD2PPX6"/>
<evidence type="ECO:0000256" key="5">
    <source>
        <dbReference type="ARBA" id="ARBA00023136"/>
    </source>
</evidence>
<feature type="transmembrane region" description="Helical" evidence="8">
    <location>
        <begin position="542"/>
        <end position="564"/>
    </location>
</feature>
<dbReference type="InterPro" id="IPR037272">
    <property type="entry name" value="SNS_sf"/>
</dbReference>
<dbReference type="PROSITE" id="PS50267">
    <property type="entry name" value="NA_NEUROTRAN_SYMP_3"/>
    <property type="match status" value="1"/>
</dbReference>
<name>A0ABD2PPX6_9PLAT</name>
<feature type="transmembrane region" description="Helical" evidence="8">
    <location>
        <begin position="287"/>
        <end position="312"/>
    </location>
</feature>
<feature type="binding site" evidence="6">
    <location>
        <position position="36"/>
    </location>
    <ligand>
        <name>Na(+)</name>
        <dbReference type="ChEBI" id="CHEBI:29101"/>
        <label>1</label>
    </ligand>
</feature>
<dbReference type="PANTHER" id="PTHR11616:SF240">
    <property type="entry name" value="BLOATED TUBULES, ISOFORM B-RELATED"/>
    <property type="match status" value="1"/>
</dbReference>
<feature type="binding site" evidence="6">
    <location>
        <position position="298"/>
    </location>
    <ligand>
        <name>Na(+)</name>
        <dbReference type="ChEBI" id="CHEBI:29101"/>
        <label>1</label>
    </ligand>
</feature>
<keyword evidence="6" id="KW-0479">Metal-binding</keyword>
<evidence type="ECO:0000256" key="8">
    <source>
        <dbReference type="SAM" id="Phobius"/>
    </source>
</evidence>
<dbReference type="PRINTS" id="PR00176">
    <property type="entry name" value="NANEUSMPORT"/>
</dbReference>
<keyword evidence="6" id="KW-0915">Sodium</keyword>
<dbReference type="EMBL" id="JBJKFK010003786">
    <property type="protein sequence ID" value="KAL3309557.1"/>
    <property type="molecule type" value="Genomic_DNA"/>
</dbReference>
<reference evidence="9 10" key="1">
    <citation type="submission" date="2024-11" db="EMBL/GenBank/DDBJ databases">
        <title>Adaptive evolution of stress response genes in parasites aligns with host niche diversity.</title>
        <authorList>
            <person name="Hahn C."/>
            <person name="Resl P."/>
        </authorList>
    </citation>
    <scope>NUCLEOTIDE SEQUENCE [LARGE SCALE GENOMIC DNA]</scope>
    <source>
        <strain evidence="9">EGGRZ-B1_66</strain>
        <tissue evidence="9">Body</tissue>
    </source>
</reference>
<keyword evidence="5 8" id="KW-0472">Membrane</keyword>
<feature type="transmembrane region" description="Helical" evidence="8">
    <location>
        <begin position="457"/>
        <end position="480"/>
    </location>
</feature>
<feature type="binding site" evidence="6">
    <location>
        <position position="396"/>
    </location>
    <ligand>
        <name>Na(+)</name>
        <dbReference type="ChEBI" id="CHEBI:29101"/>
        <label>1</label>
    </ligand>
</feature>
<dbReference type="PROSITE" id="PS00754">
    <property type="entry name" value="NA_NEUROTRAN_SYMP_2"/>
    <property type="match status" value="1"/>
</dbReference>
<keyword evidence="2" id="KW-0813">Transport</keyword>
<feature type="binding site" evidence="6">
    <location>
        <position position="400"/>
    </location>
    <ligand>
        <name>Na(+)</name>
        <dbReference type="ChEBI" id="CHEBI:29101"/>
        <label>1</label>
    </ligand>
</feature>
<keyword evidence="3 8" id="KW-0812">Transmembrane</keyword>
<comment type="caution">
    <text evidence="9">The sequence shown here is derived from an EMBL/GenBank/DDBJ whole genome shotgun (WGS) entry which is preliminary data.</text>
</comment>
<feature type="transmembrane region" description="Helical" evidence="8">
    <location>
        <begin position="324"/>
        <end position="345"/>
    </location>
</feature>
<dbReference type="SUPFAM" id="SSF161070">
    <property type="entry name" value="SNF-like"/>
    <property type="match status" value="1"/>
</dbReference>
<feature type="transmembrane region" description="Helical" evidence="8">
    <location>
        <begin position="215"/>
        <end position="236"/>
    </location>
</feature>
<evidence type="ECO:0000256" key="3">
    <source>
        <dbReference type="ARBA" id="ARBA00022692"/>
    </source>
</evidence>
<feature type="binding site" evidence="6">
    <location>
        <position position="33"/>
    </location>
    <ligand>
        <name>Na(+)</name>
        <dbReference type="ChEBI" id="CHEBI:29101"/>
        <label>1</label>
    </ligand>
</feature>
<feature type="transmembrane region" description="Helical" evidence="8">
    <location>
        <begin position="375"/>
        <end position="396"/>
    </location>
</feature>
<feature type="transmembrane region" description="Helical" evidence="8">
    <location>
        <begin position="426"/>
        <end position="451"/>
    </location>
</feature>
<keyword evidence="4 8" id="KW-1133">Transmembrane helix</keyword>
<dbReference type="Proteomes" id="UP001626550">
    <property type="component" value="Unassembled WGS sequence"/>
</dbReference>
<proteinExistence type="predicted"/>
<dbReference type="Pfam" id="PF00209">
    <property type="entry name" value="SNF"/>
    <property type="match status" value="1"/>
</dbReference>
<dbReference type="InterPro" id="IPR000175">
    <property type="entry name" value="Na/ntran_symport"/>
</dbReference>
<feature type="transmembrane region" description="Helical" evidence="8">
    <location>
        <begin position="58"/>
        <end position="78"/>
    </location>
</feature>
<evidence type="ECO:0000313" key="9">
    <source>
        <dbReference type="EMBL" id="KAL3309557.1"/>
    </source>
</evidence>
<evidence type="ECO:0000313" key="10">
    <source>
        <dbReference type="Proteomes" id="UP001626550"/>
    </source>
</evidence>
<feature type="binding site" evidence="6">
    <location>
        <position position="399"/>
    </location>
    <ligand>
        <name>Na(+)</name>
        <dbReference type="ChEBI" id="CHEBI:29101"/>
        <label>1</label>
    </ligand>
</feature>
<feature type="disulfide bond" evidence="7">
    <location>
        <begin position="138"/>
        <end position="147"/>
    </location>
</feature>
<keyword evidence="7" id="KW-1015">Disulfide bond</keyword>
<dbReference type="GO" id="GO:0016020">
    <property type="term" value="C:membrane"/>
    <property type="evidence" value="ECO:0007669"/>
    <property type="project" value="UniProtKB-SubCell"/>
</dbReference>
<evidence type="ECO:0000256" key="7">
    <source>
        <dbReference type="PIRSR" id="PIRSR600175-2"/>
    </source>
</evidence>
<sequence length="604" mass="67953">MAAESKVKKDLAFISTNKEKWSNPCEYILTSIGYSVGMGNLLRFPYLCATNGGGSFLVPYFTFIFISAIPLFLAETVTGQYTGLSPVRAFEFAPIFQGIGWGMLSISAIICCYYSTIMTWAVFYFFSSFQWQLPWSSCSNEWNTDKCRVLIPINKSLIITGWVWNPNSSATVVPVYRNTLIYAPFNESYSAGEEFWYHRALKLTPLPMQMGNMNWNLLGCSLLIWIITALCIIWGVKSIGKVVWVTALAPYAMLIVILIRGLTMPGYAIGLKAYLSPEWHRLLDVKLWGLAAVQTFYSIGPGWGGLITMASYNNLHHNCYRDSILLPCISSGTSFFGGFVIFAILGNLAHLVGSENFQAVSKAGYGLAFIAYPEALSFLPGSCIWSVIFFVMLFTLGLDSQFSTLETVTSGLIERFPQTIGRYRKIFIAGICVIGFCISSVFLFEGGFYVFTIMDNYSTAFTAVIIALMESIAYAYFYDARLMIKQMRQMVGDFLWWLKPLWYFLWYAAVPGSLIFVTVVIFRGYHAPAAPFGGQFPNWAIGIGWFFAGISICPVFIVTFHNCFKMRNQLSSLFKPTLFFQTILKTKLQELSIENEVQVDSTRL</sequence>
<evidence type="ECO:0000256" key="4">
    <source>
        <dbReference type="ARBA" id="ARBA00022989"/>
    </source>
</evidence>
<keyword evidence="10" id="KW-1185">Reference proteome</keyword>
<accession>A0ABD2PPX6</accession>
<evidence type="ECO:0000256" key="1">
    <source>
        <dbReference type="ARBA" id="ARBA00004141"/>
    </source>
</evidence>
<dbReference type="PANTHER" id="PTHR11616">
    <property type="entry name" value="SODIUM/CHLORIDE DEPENDENT TRANSPORTER"/>
    <property type="match status" value="1"/>
</dbReference>
<protein>
    <submittedName>
        <fullName evidence="9">Solute carrier 6 (Neurotransmitter transporter, L-proline), member 7</fullName>
    </submittedName>
</protein>
<organism evidence="9 10">
    <name type="scientific">Cichlidogyrus casuarinus</name>
    <dbReference type="NCBI Taxonomy" id="1844966"/>
    <lineage>
        <taxon>Eukaryota</taxon>
        <taxon>Metazoa</taxon>
        <taxon>Spiralia</taxon>
        <taxon>Lophotrochozoa</taxon>
        <taxon>Platyhelminthes</taxon>
        <taxon>Monogenea</taxon>
        <taxon>Monopisthocotylea</taxon>
        <taxon>Dactylogyridea</taxon>
        <taxon>Ancyrocephalidae</taxon>
        <taxon>Cichlidogyrus</taxon>
    </lineage>
</organism>
<feature type="transmembrane region" description="Helical" evidence="8">
    <location>
        <begin position="99"/>
        <end position="126"/>
    </location>
</feature>
<comment type="subcellular location">
    <subcellularLocation>
        <location evidence="1">Membrane</location>
        <topology evidence="1">Multi-pass membrane protein</topology>
    </subcellularLocation>
</comment>